<reference evidence="1" key="1">
    <citation type="journal article" date="2020" name="Nature">
        <title>Giant virus diversity and host interactions through global metagenomics.</title>
        <authorList>
            <person name="Schulz F."/>
            <person name="Roux S."/>
            <person name="Paez-Espino D."/>
            <person name="Jungbluth S."/>
            <person name="Walsh D.A."/>
            <person name="Denef V.J."/>
            <person name="McMahon K.D."/>
            <person name="Konstantinidis K.T."/>
            <person name="Eloe-Fadrosh E.A."/>
            <person name="Kyrpides N.C."/>
            <person name="Woyke T."/>
        </authorList>
    </citation>
    <scope>NUCLEOTIDE SEQUENCE</scope>
    <source>
        <strain evidence="1">GVMAG-S-1101169-75</strain>
    </source>
</reference>
<evidence type="ECO:0000313" key="1">
    <source>
        <dbReference type="EMBL" id="QHU11503.1"/>
    </source>
</evidence>
<dbReference type="InterPro" id="IPR029044">
    <property type="entry name" value="Nucleotide-diphossugar_trans"/>
</dbReference>
<dbReference type="Pfam" id="PF04488">
    <property type="entry name" value="Gly_transf_sug"/>
    <property type="match status" value="1"/>
</dbReference>
<dbReference type="PANTHER" id="PTHR31834">
    <property type="entry name" value="INITIATION-SPECIFIC ALPHA-1,6-MANNOSYLTRANSFERASE"/>
    <property type="match status" value="1"/>
</dbReference>
<accession>A0A6C0K1Q2</accession>
<proteinExistence type="predicted"/>
<dbReference type="InterPro" id="IPR039367">
    <property type="entry name" value="Och1-like"/>
</dbReference>
<evidence type="ECO:0008006" key="2">
    <source>
        <dbReference type="Google" id="ProtNLM"/>
    </source>
</evidence>
<organism evidence="1">
    <name type="scientific">viral metagenome</name>
    <dbReference type="NCBI Taxonomy" id="1070528"/>
    <lineage>
        <taxon>unclassified sequences</taxon>
        <taxon>metagenomes</taxon>
        <taxon>organismal metagenomes</taxon>
    </lineage>
</organism>
<sequence>MIRRQREMRLQMAQAIAEGSSIEKTYLIQKDGGRQRPVIDGRIMKADALPLGPWRSKAKNARIDHGTLTCEVEGKIIITPQVDYCCYYKEEKGQLVAYPLKLDPILPAGDWIETAMDIRVVENKLSCRLTVDEKNGIYLEQSLELPTKPEEEYRNASGYFFKMNCSPSIVQELDAIPPIPQKIYQTHKSLDYVLQNRKTKKSHESWNRYCHGHDNLLQNPFEYVFYDDAALDAFMATQEERVYKAFQRCPMRVMQADLWRYCVLYEYGGIYADADAVLMKGQDPSIFLQKRAWLVLAPETDRIHLCQWTFAAPPRSPVLRKIIDLCVERILSAPTIRGEHIIHYMTGPRAFTDGMESYLKEHGCTTFRNKLCYEVYQNYHVHIFNTGFFHGKLIDHLFAGYDHGGWKSERYGKII</sequence>
<protein>
    <recommendedName>
        <fullName evidence="2">Glycosyltransferase</fullName>
    </recommendedName>
</protein>
<name>A0A6C0K1Q2_9ZZZZ</name>
<dbReference type="GO" id="GO:0000009">
    <property type="term" value="F:alpha-1,6-mannosyltransferase activity"/>
    <property type="evidence" value="ECO:0007669"/>
    <property type="project" value="InterPro"/>
</dbReference>
<dbReference type="SUPFAM" id="SSF53448">
    <property type="entry name" value="Nucleotide-diphospho-sugar transferases"/>
    <property type="match status" value="1"/>
</dbReference>
<dbReference type="EMBL" id="MN740785">
    <property type="protein sequence ID" value="QHU11503.1"/>
    <property type="molecule type" value="Genomic_DNA"/>
</dbReference>
<dbReference type="GO" id="GO:0000136">
    <property type="term" value="C:mannan polymerase complex"/>
    <property type="evidence" value="ECO:0007669"/>
    <property type="project" value="TreeGrafter"/>
</dbReference>
<dbReference type="GO" id="GO:0006487">
    <property type="term" value="P:protein N-linked glycosylation"/>
    <property type="evidence" value="ECO:0007669"/>
    <property type="project" value="TreeGrafter"/>
</dbReference>
<dbReference type="Gene3D" id="3.90.550.20">
    <property type="match status" value="1"/>
</dbReference>
<dbReference type="PANTHER" id="PTHR31834:SF1">
    <property type="entry name" value="INITIATION-SPECIFIC ALPHA-1,6-MANNOSYLTRANSFERASE"/>
    <property type="match status" value="1"/>
</dbReference>
<dbReference type="InterPro" id="IPR007577">
    <property type="entry name" value="GlycoTrfase_DXD_sugar-bd_CS"/>
</dbReference>
<dbReference type="AlphaFoldDB" id="A0A6C0K1Q2"/>